<keyword evidence="3" id="KW-1185">Reference proteome</keyword>
<reference evidence="2 3" key="1">
    <citation type="submission" date="2019-01" db="EMBL/GenBank/DDBJ databases">
        <title>Draft genome sequences of three monokaryotic isolates of the white-rot basidiomycete fungus Dichomitus squalens.</title>
        <authorList>
            <consortium name="DOE Joint Genome Institute"/>
            <person name="Lopez S.C."/>
            <person name="Andreopoulos B."/>
            <person name="Pangilinan J."/>
            <person name="Lipzen A."/>
            <person name="Riley R."/>
            <person name="Ahrendt S."/>
            <person name="Ng V."/>
            <person name="Barry K."/>
            <person name="Daum C."/>
            <person name="Grigoriev I.V."/>
            <person name="Hilden K.S."/>
            <person name="Makela M.R."/>
            <person name="de Vries R.P."/>
        </authorList>
    </citation>
    <scope>NUCLEOTIDE SEQUENCE [LARGE SCALE GENOMIC DNA]</scope>
    <source>
        <strain evidence="2 3">CBS 464.89</strain>
    </source>
</reference>
<evidence type="ECO:0000256" key="1">
    <source>
        <dbReference type="SAM" id="MobiDB-lite"/>
    </source>
</evidence>
<name>A0A4Q9PGN3_9APHY</name>
<sequence>MSISLSSLDTSRKPSPIRSGTAALRLGRMKAPSPLTMDREDPMFSDEEELVLPPKRKRMLKERLAPTLREHLDNPMDEADNTVSLGLTNAEEEINDFFERT</sequence>
<dbReference type="Proteomes" id="UP000292082">
    <property type="component" value="Unassembled WGS sequence"/>
</dbReference>
<evidence type="ECO:0000313" key="2">
    <source>
        <dbReference type="EMBL" id="TBU52517.1"/>
    </source>
</evidence>
<organism evidence="2 3">
    <name type="scientific">Dichomitus squalens</name>
    <dbReference type="NCBI Taxonomy" id="114155"/>
    <lineage>
        <taxon>Eukaryota</taxon>
        <taxon>Fungi</taxon>
        <taxon>Dikarya</taxon>
        <taxon>Basidiomycota</taxon>
        <taxon>Agaricomycotina</taxon>
        <taxon>Agaricomycetes</taxon>
        <taxon>Polyporales</taxon>
        <taxon>Polyporaceae</taxon>
        <taxon>Dichomitus</taxon>
    </lineage>
</organism>
<protein>
    <submittedName>
        <fullName evidence="2">Uncharacterized protein</fullName>
    </submittedName>
</protein>
<gene>
    <name evidence="2" type="ORF">BD310DRAFT_997485</name>
</gene>
<evidence type="ECO:0000313" key="3">
    <source>
        <dbReference type="Proteomes" id="UP000292082"/>
    </source>
</evidence>
<accession>A0A4Q9PGN3</accession>
<proteinExistence type="predicted"/>
<dbReference type="EMBL" id="ML145247">
    <property type="protein sequence ID" value="TBU52517.1"/>
    <property type="molecule type" value="Genomic_DNA"/>
</dbReference>
<feature type="region of interest" description="Disordered" evidence="1">
    <location>
        <begin position="1"/>
        <end position="22"/>
    </location>
</feature>
<dbReference type="AlphaFoldDB" id="A0A4Q9PGN3"/>